<dbReference type="Proteomes" id="UP001597419">
    <property type="component" value="Unassembled WGS sequence"/>
</dbReference>
<evidence type="ECO:0000313" key="3">
    <source>
        <dbReference type="EMBL" id="MFD2458195.1"/>
    </source>
</evidence>
<dbReference type="EMBL" id="JBHUKU010000003">
    <property type="protein sequence ID" value="MFD2458195.1"/>
    <property type="molecule type" value="Genomic_DNA"/>
</dbReference>
<reference evidence="4" key="1">
    <citation type="journal article" date="2019" name="Int. J. Syst. Evol. Microbiol.">
        <title>The Global Catalogue of Microorganisms (GCM) 10K type strain sequencing project: providing services to taxonomists for standard genome sequencing and annotation.</title>
        <authorList>
            <consortium name="The Broad Institute Genomics Platform"/>
            <consortium name="The Broad Institute Genome Sequencing Center for Infectious Disease"/>
            <person name="Wu L."/>
            <person name="Ma J."/>
        </authorList>
    </citation>
    <scope>NUCLEOTIDE SEQUENCE [LARGE SCALE GENOMIC DNA]</scope>
    <source>
        <strain evidence="4">CGMCC 4.7643</strain>
    </source>
</reference>
<sequence>MARPLLAIGGIVLIGVGVAAGFGFLWPSKAQADAEVTAQIHQVRLDNDSGSVRIRAESGPVRVHQEFSYRWSKPSGSYRVEGDTLVLAGCGRNCSVDYDVVVPAGIPVTGKNDSGGVRIAGVASVDVTVDSGRAEVANVAGPVKLTVDSGATELRDIGQDVTVRAESGSVKGTGLRGRIDVKANSGGVELKLAAANDVKVYADSGNVQLDVPGGPYHVVGNTDSGRRNIKIPNEGSATHTLDLSTDSGSVTVRAA</sequence>
<dbReference type="Pfam" id="PF13349">
    <property type="entry name" value="DUF4097"/>
    <property type="match status" value="1"/>
</dbReference>
<name>A0ABW5GD01_9PSEU</name>
<comment type="caution">
    <text evidence="3">The sequence shown here is derived from an EMBL/GenBank/DDBJ whole genome shotgun (WGS) entry which is preliminary data.</text>
</comment>
<evidence type="ECO:0000259" key="2">
    <source>
        <dbReference type="Pfam" id="PF13349"/>
    </source>
</evidence>
<gene>
    <name evidence="3" type="ORF">ACFSYJ_06285</name>
</gene>
<dbReference type="InterPro" id="IPR025164">
    <property type="entry name" value="Toastrack_DUF4097"/>
</dbReference>
<protein>
    <submittedName>
        <fullName evidence="3">DUF4097 family beta strand repeat-containing protein</fullName>
    </submittedName>
</protein>
<proteinExistence type="predicted"/>
<accession>A0ABW5GD01</accession>
<feature type="compositionally biased region" description="Polar residues" evidence="1">
    <location>
        <begin position="235"/>
        <end position="255"/>
    </location>
</feature>
<keyword evidence="4" id="KW-1185">Reference proteome</keyword>
<feature type="domain" description="DUF4097" evidence="2">
    <location>
        <begin position="111"/>
        <end position="252"/>
    </location>
</feature>
<evidence type="ECO:0000313" key="4">
    <source>
        <dbReference type="Proteomes" id="UP001597419"/>
    </source>
</evidence>
<feature type="region of interest" description="Disordered" evidence="1">
    <location>
        <begin position="232"/>
        <end position="255"/>
    </location>
</feature>
<evidence type="ECO:0000256" key="1">
    <source>
        <dbReference type="SAM" id="MobiDB-lite"/>
    </source>
</evidence>
<organism evidence="3 4">
    <name type="scientific">Amycolatopsis samaneae</name>
    <dbReference type="NCBI Taxonomy" id="664691"/>
    <lineage>
        <taxon>Bacteria</taxon>
        <taxon>Bacillati</taxon>
        <taxon>Actinomycetota</taxon>
        <taxon>Actinomycetes</taxon>
        <taxon>Pseudonocardiales</taxon>
        <taxon>Pseudonocardiaceae</taxon>
        <taxon>Amycolatopsis</taxon>
    </lineage>
</organism>